<reference evidence="5" key="2">
    <citation type="submission" date="2016-01" db="EMBL/GenBank/DDBJ databases">
        <authorList>
            <person name="Mitreva M."/>
            <person name="Pepin K.H."/>
            <person name="Mihindukulasuriya K.A."/>
            <person name="Fulton R."/>
            <person name="Fronick C."/>
            <person name="O'Laughlin M."/>
            <person name="Miner T."/>
            <person name="Herter B."/>
            <person name="Rosa B.A."/>
            <person name="Cordes M."/>
            <person name="Tomlinson C."/>
            <person name="Wollam A."/>
            <person name="Palsikar V.B."/>
            <person name="Mardis E.R."/>
            <person name="Wilson R.K."/>
        </authorList>
    </citation>
    <scope>NUCLEOTIDE SEQUENCE [LARGE SCALE GENOMIC DNA]</scope>
    <source>
        <strain evidence="5">KA00182</strain>
    </source>
</reference>
<dbReference type="InterPro" id="IPR007060">
    <property type="entry name" value="FtsL/DivIC"/>
</dbReference>
<protein>
    <submittedName>
        <fullName evidence="3">Septum formation initiator</fullName>
    </submittedName>
</protein>
<dbReference type="Proteomes" id="UP000070160">
    <property type="component" value="Unassembled WGS sequence"/>
</dbReference>
<dbReference type="STRING" id="1588748.HMPREF3182_00065"/>
<comment type="caution">
    <text evidence="3">The sequence shown here is derived from an EMBL/GenBank/DDBJ whole genome shotgun (WGS) entry which is preliminary data.</text>
</comment>
<keyword evidence="5" id="KW-1185">Reference proteome</keyword>
<proteinExistence type="predicted"/>
<feature type="transmembrane region" description="Helical" evidence="2">
    <location>
        <begin position="45"/>
        <end position="68"/>
    </location>
</feature>
<sequence length="127" mass="15744">MWYTNYIYWNYPRQIKGREYVVAQENRRRPIRAIRRRKREKDKVAYLYHKILLLIIIIGCLFLGYRFFSLWQIHENMQVTVQQKQVLQKENQKLKQRKEQLNDTQEIEKEARERFGLAKPGEIPYKK</sequence>
<dbReference type="EMBL" id="NFMF01000005">
    <property type="protein sequence ID" value="PNH21897.1"/>
    <property type="molecule type" value="Genomic_DNA"/>
</dbReference>
<dbReference type="Pfam" id="PF04977">
    <property type="entry name" value="DivIC"/>
    <property type="match status" value="1"/>
</dbReference>
<reference evidence="4 6" key="3">
    <citation type="submission" date="2017-05" db="EMBL/GenBank/DDBJ databases">
        <authorList>
            <person name="Song R."/>
            <person name="Chenine A.L."/>
            <person name="Ruprecht R.M."/>
        </authorList>
    </citation>
    <scope>NUCLEOTIDE SEQUENCE [LARGE SCALE GENOMIC DNA]</scope>
    <source>
        <strain evidence="4 6">KA00229</strain>
    </source>
</reference>
<evidence type="ECO:0000313" key="5">
    <source>
        <dbReference type="Proteomes" id="UP000070160"/>
    </source>
</evidence>
<dbReference type="PATRIC" id="fig|1588748.3.peg.64"/>
<accession>A0A134CLR1</accession>
<feature type="coiled-coil region" evidence="1">
    <location>
        <begin position="77"/>
        <end position="114"/>
    </location>
</feature>
<evidence type="ECO:0000313" key="6">
    <source>
        <dbReference type="Proteomes" id="UP000242958"/>
    </source>
</evidence>
<keyword evidence="2" id="KW-0472">Membrane</keyword>
<organism evidence="3 5">
    <name type="scientific">Megasphaera hutchinsoni</name>
    <dbReference type="NCBI Taxonomy" id="1588748"/>
    <lineage>
        <taxon>Bacteria</taxon>
        <taxon>Bacillati</taxon>
        <taxon>Bacillota</taxon>
        <taxon>Negativicutes</taxon>
        <taxon>Veillonellales</taxon>
        <taxon>Veillonellaceae</taxon>
        <taxon>Megasphaera</taxon>
    </lineage>
</organism>
<dbReference type="EMBL" id="LSDT01000002">
    <property type="protein sequence ID" value="KXB93148.1"/>
    <property type="molecule type" value="Genomic_DNA"/>
</dbReference>
<evidence type="ECO:0000313" key="3">
    <source>
        <dbReference type="EMBL" id="KXB93148.1"/>
    </source>
</evidence>
<evidence type="ECO:0000256" key="2">
    <source>
        <dbReference type="SAM" id="Phobius"/>
    </source>
</evidence>
<dbReference type="Proteomes" id="UP000242958">
    <property type="component" value="Unassembled WGS sequence"/>
</dbReference>
<keyword evidence="2" id="KW-0812">Transmembrane</keyword>
<keyword evidence="1" id="KW-0175">Coiled coil</keyword>
<reference evidence="3" key="1">
    <citation type="submission" date="2016-01" db="EMBL/GenBank/DDBJ databases">
        <authorList>
            <person name="Oliw E.H."/>
        </authorList>
    </citation>
    <scope>NUCLEOTIDE SEQUENCE [LARGE SCALE GENOMIC DNA]</scope>
    <source>
        <strain evidence="3">KA00182</strain>
    </source>
</reference>
<gene>
    <name evidence="4" type="ORF">CAL30_04285</name>
    <name evidence="3" type="ORF">HMPREF3182_00065</name>
</gene>
<accession>A0A2J8BAV6</accession>
<name>A0A134CLR1_9FIRM</name>
<keyword evidence="2" id="KW-1133">Transmembrane helix</keyword>
<dbReference type="AlphaFoldDB" id="A0A134CLR1"/>
<evidence type="ECO:0000313" key="4">
    <source>
        <dbReference type="EMBL" id="PNH21897.1"/>
    </source>
</evidence>
<evidence type="ECO:0000256" key="1">
    <source>
        <dbReference type="SAM" id="Coils"/>
    </source>
</evidence>